<dbReference type="EMBL" id="BARU01009272">
    <property type="protein sequence ID" value="GAH34817.1"/>
    <property type="molecule type" value="Genomic_DNA"/>
</dbReference>
<dbReference type="PANTHER" id="PTHR43236">
    <property type="entry name" value="ANTITOXIN HIGA1"/>
    <property type="match status" value="1"/>
</dbReference>
<reference evidence="3" key="1">
    <citation type="journal article" date="2014" name="Front. Microbiol.">
        <title>High frequency of phylogenetically diverse reductive dehalogenase-homologous genes in deep subseafloor sedimentary metagenomes.</title>
        <authorList>
            <person name="Kawai M."/>
            <person name="Futagami T."/>
            <person name="Toyoda A."/>
            <person name="Takaki Y."/>
            <person name="Nishi S."/>
            <person name="Hori S."/>
            <person name="Arai W."/>
            <person name="Tsubouchi T."/>
            <person name="Morono Y."/>
            <person name="Uchiyama I."/>
            <person name="Ito T."/>
            <person name="Fujiyama A."/>
            <person name="Inagaki F."/>
            <person name="Takami H."/>
        </authorList>
    </citation>
    <scope>NUCLEOTIDE SEQUENCE</scope>
    <source>
        <strain evidence="3">Expedition CK06-06</strain>
    </source>
</reference>
<dbReference type="Gene3D" id="1.10.10.2910">
    <property type="match status" value="1"/>
</dbReference>
<protein>
    <recommendedName>
        <fullName evidence="2">HTH cro/C1-type domain-containing protein</fullName>
    </recommendedName>
</protein>
<feature type="non-terminal residue" evidence="3">
    <location>
        <position position="304"/>
    </location>
</feature>
<accession>X1EQE8</accession>
<evidence type="ECO:0000313" key="3">
    <source>
        <dbReference type="EMBL" id="GAH34817.1"/>
    </source>
</evidence>
<dbReference type="PROSITE" id="PS50943">
    <property type="entry name" value="HTH_CROC1"/>
    <property type="match status" value="1"/>
</dbReference>
<dbReference type="Pfam" id="PF01381">
    <property type="entry name" value="HTH_3"/>
    <property type="match status" value="1"/>
</dbReference>
<comment type="caution">
    <text evidence="3">The sequence shown here is derived from an EMBL/GenBank/DDBJ whole genome shotgun (WGS) entry which is preliminary data.</text>
</comment>
<organism evidence="3">
    <name type="scientific">marine sediment metagenome</name>
    <dbReference type="NCBI Taxonomy" id="412755"/>
    <lineage>
        <taxon>unclassified sequences</taxon>
        <taxon>metagenomes</taxon>
        <taxon>ecological metagenomes</taxon>
    </lineage>
</organism>
<evidence type="ECO:0000256" key="1">
    <source>
        <dbReference type="ARBA" id="ARBA00007227"/>
    </source>
</evidence>
<dbReference type="AlphaFoldDB" id="X1EQE8"/>
<name>X1EQE8_9ZZZZ</name>
<proteinExistence type="inferred from homology"/>
<dbReference type="PANTHER" id="PTHR43236:SF1">
    <property type="entry name" value="BLL7220 PROTEIN"/>
    <property type="match status" value="1"/>
</dbReference>
<dbReference type="CDD" id="cd00093">
    <property type="entry name" value="HTH_XRE"/>
    <property type="match status" value="1"/>
</dbReference>
<dbReference type="Pfam" id="PF06114">
    <property type="entry name" value="Peptidase_M78"/>
    <property type="match status" value="1"/>
</dbReference>
<sequence length="304" mass="34757">MTNGPESKESIIIGVQLEKARKLLQLTPEEVARAINVNAQDVIDWEREQSKPELKQLEDLAELYGREIDYFLRETPVLPGKIEFRGKHGQSLRNLSKEAKIVLARFDELCRTALEFEKLLNKRREIKLPHFKESDDPPMSAQSLRKKFDIGNKPLPDLRDRLENEGVYIFELPVSGDAFSGFSFLHSEYGPCVLLNAGEPKGRKNFTLAHELAHLLYNHGSSLCYIPSNLSEVHRGLEYKANRLAIELLLPKSGVIEDFAKKGLSRMPQEKELAQMAYYEWSVSIQALGYRLENLDLIKKGYTD</sequence>
<dbReference type="SUPFAM" id="SSF47413">
    <property type="entry name" value="lambda repressor-like DNA-binding domains"/>
    <property type="match status" value="1"/>
</dbReference>
<dbReference type="Gene3D" id="1.10.260.40">
    <property type="entry name" value="lambda repressor-like DNA-binding domains"/>
    <property type="match status" value="1"/>
</dbReference>
<dbReference type="InterPro" id="IPR010359">
    <property type="entry name" value="IrrE_HExxH"/>
</dbReference>
<gene>
    <name evidence="3" type="ORF">S03H2_17922</name>
</gene>
<dbReference type="SMART" id="SM00530">
    <property type="entry name" value="HTH_XRE"/>
    <property type="match status" value="1"/>
</dbReference>
<dbReference type="InterPro" id="IPR001387">
    <property type="entry name" value="Cro/C1-type_HTH"/>
</dbReference>
<comment type="similarity">
    <text evidence="1">Belongs to the short-chain fatty acyl-CoA assimilation regulator (ScfR) family.</text>
</comment>
<dbReference type="GO" id="GO:0003677">
    <property type="term" value="F:DNA binding"/>
    <property type="evidence" value="ECO:0007669"/>
    <property type="project" value="InterPro"/>
</dbReference>
<dbReference type="InterPro" id="IPR010982">
    <property type="entry name" value="Lambda_DNA-bd_dom_sf"/>
</dbReference>
<evidence type="ECO:0000259" key="2">
    <source>
        <dbReference type="PROSITE" id="PS50943"/>
    </source>
</evidence>
<dbReference type="InterPro" id="IPR052345">
    <property type="entry name" value="Rad_response_metalloprotease"/>
</dbReference>
<feature type="domain" description="HTH cro/C1-type" evidence="2">
    <location>
        <begin position="17"/>
        <end position="71"/>
    </location>
</feature>